<dbReference type="EMBL" id="PQFF01000548">
    <property type="protein sequence ID" value="RHZ45441.1"/>
    <property type="molecule type" value="Genomic_DNA"/>
</dbReference>
<sequence>MSITLSAEVFGQVFISLTEDKLLVPPYNLLGKSVGTIALLIKALNVSASLQKLETAKAFEKTYINELPHNPILTSEENSVGTHLPKNDLPKTIRINKQYHDLINTKHDLQIVKAIEKTHNPISISKEVDAHLLELLRYYKLWNCHYTK</sequence>
<keyword evidence="2" id="KW-1185">Reference proteome</keyword>
<dbReference type="AlphaFoldDB" id="A0A397G348"/>
<gene>
    <name evidence="1" type="ORF">Glove_674g21</name>
</gene>
<proteinExistence type="predicted"/>
<comment type="caution">
    <text evidence="1">The sequence shown here is derived from an EMBL/GenBank/DDBJ whole genome shotgun (WGS) entry which is preliminary data.</text>
</comment>
<name>A0A397G348_9GLOM</name>
<protein>
    <submittedName>
        <fullName evidence="1">Uncharacterized protein</fullName>
    </submittedName>
</protein>
<evidence type="ECO:0000313" key="2">
    <source>
        <dbReference type="Proteomes" id="UP000266861"/>
    </source>
</evidence>
<dbReference type="OrthoDB" id="2338242at2759"/>
<evidence type="ECO:0000313" key="1">
    <source>
        <dbReference type="EMBL" id="RHZ45441.1"/>
    </source>
</evidence>
<dbReference type="Proteomes" id="UP000266861">
    <property type="component" value="Unassembled WGS sequence"/>
</dbReference>
<accession>A0A397G348</accession>
<reference evidence="1 2" key="1">
    <citation type="submission" date="2018-08" db="EMBL/GenBank/DDBJ databases">
        <title>Genome and evolution of the arbuscular mycorrhizal fungus Diversispora epigaea (formerly Glomus versiforme) and its bacterial endosymbionts.</title>
        <authorList>
            <person name="Sun X."/>
            <person name="Fei Z."/>
            <person name="Harrison M."/>
        </authorList>
    </citation>
    <scope>NUCLEOTIDE SEQUENCE [LARGE SCALE GENOMIC DNA]</scope>
    <source>
        <strain evidence="1 2">IT104</strain>
    </source>
</reference>
<organism evidence="1 2">
    <name type="scientific">Diversispora epigaea</name>
    <dbReference type="NCBI Taxonomy" id="1348612"/>
    <lineage>
        <taxon>Eukaryota</taxon>
        <taxon>Fungi</taxon>
        <taxon>Fungi incertae sedis</taxon>
        <taxon>Mucoromycota</taxon>
        <taxon>Glomeromycotina</taxon>
        <taxon>Glomeromycetes</taxon>
        <taxon>Diversisporales</taxon>
        <taxon>Diversisporaceae</taxon>
        <taxon>Diversispora</taxon>
    </lineage>
</organism>